<comment type="subcellular location">
    <subcellularLocation>
        <location evidence="1">Nucleus</location>
    </subcellularLocation>
</comment>
<dbReference type="InterPro" id="IPR023278">
    <property type="entry name" value="Ethylene_insens-like_DNA-bd"/>
</dbReference>
<keyword evidence="3" id="KW-0936">Ethylene signaling pathway</keyword>
<keyword evidence="8" id="KW-1185">Reference proteome</keyword>
<evidence type="ECO:0000256" key="5">
    <source>
        <dbReference type="SAM" id="MobiDB-lite"/>
    </source>
</evidence>
<dbReference type="InterPro" id="IPR047091">
    <property type="entry name" value="EIN3-like_DNA-bd"/>
</dbReference>
<comment type="caution">
    <text evidence="7">The sequence shown here is derived from an EMBL/GenBank/DDBJ whole genome shotgun (WGS) entry which is preliminary data.</text>
</comment>
<feature type="compositionally biased region" description="Basic and acidic residues" evidence="5">
    <location>
        <begin position="1"/>
        <end position="20"/>
    </location>
</feature>
<dbReference type="PANTHER" id="PTHR33305:SF29">
    <property type="entry name" value="ETHYLENE INSENSITIVE 3-LIKE 5 PROTEIN"/>
    <property type="match status" value="1"/>
</dbReference>
<evidence type="ECO:0000256" key="3">
    <source>
        <dbReference type="ARBA" id="ARBA00022745"/>
    </source>
</evidence>
<dbReference type="Proteomes" id="UP000265520">
    <property type="component" value="Unassembled WGS sequence"/>
</dbReference>
<reference evidence="7 8" key="1">
    <citation type="journal article" date="2018" name="Front. Plant Sci.">
        <title>Red Clover (Trifolium pratense) and Zigzag Clover (T. medium) - A Picture of Genomic Similarities and Differences.</title>
        <authorList>
            <person name="Dluhosova J."/>
            <person name="Istvanek J."/>
            <person name="Nedelnik J."/>
            <person name="Repkova J."/>
        </authorList>
    </citation>
    <scope>NUCLEOTIDE SEQUENCE [LARGE SCALE GENOMIC DNA]</scope>
    <source>
        <strain evidence="8">cv. 10/8</strain>
        <tissue evidence="7">Leaf</tissue>
    </source>
</reference>
<feature type="region of interest" description="Disordered" evidence="5">
    <location>
        <begin position="1"/>
        <end position="27"/>
    </location>
</feature>
<dbReference type="Gene3D" id="1.10.3180.10">
    <property type="entry name" value="DNA-binding domain of EIN3-like"/>
    <property type="match status" value="1"/>
</dbReference>
<evidence type="ECO:0000256" key="4">
    <source>
        <dbReference type="ARBA" id="ARBA00023242"/>
    </source>
</evidence>
<dbReference type="EMBL" id="LXQA010242628">
    <property type="protein sequence ID" value="MCI37260.1"/>
    <property type="molecule type" value="Genomic_DNA"/>
</dbReference>
<protein>
    <submittedName>
        <fullName evidence="7">ETHYLENE INSENSITIVE 3-like 5 protein-like</fullName>
    </submittedName>
</protein>
<organism evidence="7 8">
    <name type="scientific">Trifolium medium</name>
    <dbReference type="NCBI Taxonomy" id="97028"/>
    <lineage>
        <taxon>Eukaryota</taxon>
        <taxon>Viridiplantae</taxon>
        <taxon>Streptophyta</taxon>
        <taxon>Embryophyta</taxon>
        <taxon>Tracheophyta</taxon>
        <taxon>Spermatophyta</taxon>
        <taxon>Magnoliopsida</taxon>
        <taxon>eudicotyledons</taxon>
        <taxon>Gunneridae</taxon>
        <taxon>Pentapetalae</taxon>
        <taxon>rosids</taxon>
        <taxon>fabids</taxon>
        <taxon>Fabales</taxon>
        <taxon>Fabaceae</taxon>
        <taxon>Papilionoideae</taxon>
        <taxon>50 kb inversion clade</taxon>
        <taxon>NPAAA clade</taxon>
        <taxon>Hologalegina</taxon>
        <taxon>IRL clade</taxon>
        <taxon>Trifolieae</taxon>
        <taxon>Trifolium</taxon>
    </lineage>
</organism>
<dbReference type="GO" id="GO:0003700">
    <property type="term" value="F:DNA-binding transcription factor activity"/>
    <property type="evidence" value="ECO:0007669"/>
    <property type="project" value="InterPro"/>
</dbReference>
<accession>A0A392RN90</accession>
<dbReference type="GO" id="GO:0005634">
    <property type="term" value="C:nucleus"/>
    <property type="evidence" value="ECO:0007669"/>
    <property type="project" value="UniProtKB-SubCell"/>
</dbReference>
<proteinExistence type="inferred from homology"/>
<evidence type="ECO:0000256" key="1">
    <source>
        <dbReference type="ARBA" id="ARBA00004123"/>
    </source>
</evidence>
<evidence type="ECO:0000256" key="2">
    <source>
        <dbReference type="ARBA" id="ARBA00009416"/>
    </source>
</evidence>
<evidence type="ECO:0000259" key="6">
    <source>
        <dbReference type="Pfam" id="PF04873"/>
    </source>
</evidence>
<sequence>MKEKQDKNNEPELQAKQEASRRKKMSRAQDSVLKYMAKIMDVCKAKGFVYGIIPEKGKPVSGSSDSLREWWKDQIRFDHSAPLAVAKYLPLLGQDEQFNTMMAD</sequence>
<evidence type="ECO:0000313" key="7">
    <source>
        <dbReference type="EMBL" id="MCI37260.1"/>
    </source>
</evidence>
<dbReference type="PANTHER" id="PTHR33305">
    <property type="entry name" value="ETHYLENE INSENSITIVE 3-LIKE 2 PROTEIN"/>
    <property type="match status" value="1"/>
</dbReference>
<dbReference type="Pfam" id="PF04873">
    <property type="entry name" value="EIN3_DNA-bd"/>
    <property type="match status" value="1"/>
</dbReference>
<dbReference type="InterPro" id="IPR006957">
    <property type="entry name" value="EIN3"/>
</dbReference>
<comment type="similarity">
    <text evidence="2">Belongs to the EIN3 family.</text>
</comment>
<dbReference type="GO" id="GO:0009873">
    <property type="term" value="P:ethylene-activated signaling pathway"/>
    <property type="evidence" value="ECO:0007669"/>
    <property type="project" value="UniProtKB-KW"/>
</dbReference>
<dbReference type="GO" id="GO:0003677">
    <property type="term" value="F:DNA binding"/>
    <property type="evidence" value="ECO:0007669"/>
    <property type="project" value="TreeGrafter"/>
</dbReference>
<dbReference type="AlphaFoldDB" id="A0A392RN90"/>
<feature type="domain" description="Ethylene insensitive 3-like DNA-binding" evidence="6">
    <location>
        <begin position="7"/>
        <end position="88"/>
    </location>
</feature>
<feature type="non-terminal residue" evidence="7">
    <location>
        <position position="104"/>
    </location>
</feature>
<keyword evidence="4" id="KW-0539">Nucleus</keyword>
<name>A0A392RN90_9FABA</name>
<evidence type="ECO:0000313" key="8">
    <source>
        <dbReference type="Proteomes" id="UP000265520"/>
    </source>
</evidence>